<dbReference type="OrthoDB" id="5839at2759"/>
<dbReference type="Proteomes" id="UP000695562">
    <property type="component" value="Unassembled WGS sequence"/>
</dbReference>
<dbReference type="Pfam" id="PF10178">
    <property type="entry name" value="PAC3"/>
    <property type="match status" value="1"/>
</dbReference>
<proteinExistence type="predicted"/>
<dbReference type="Gene3D" id="3.30.230.90">
    <property type="match status" value="1"/>
</dbReference>
<dbReference type="PANTHER" id="PTHR31051">
    <property type="entry name" value="PROTEASOME ASSEMBLY CHAPERONE 3"/>
    <property type="match status" value="1"/>
</dbReference>
<dbReference type="GO" id="GO:0043248">
    <property type="term" value="P:proteasome assembly"/>
    <property type="evidence" value="ECO:0007669"/>
    <property type="project" value="InterPro"/>
</dbReference>
<evidence type="ECO:0000313" key="1">
    <source>
        <dbReference type="EMBL" id="KAF2068509.1"/>
    </source>
</evidence>
<organism evidence="1 2">
    <name type="scientific">Polysphondylium violaceum</name>
    <dbReference type="NCBI Taxonomy" id="133409"/>
    <lineage>
        <taxon>Eukaryota</taxon>
        <taxon>Amoebozoa</taxon>
        <taxon>Evosea</taxon>
        <taxon>Eumycetozoa</taxon>
        <taxon>Dictyostelia</taxon>
        <taxon>Dictyosteliales</taxon>
        <taxon>Dictyosteliaceae</taxon>
        <taxon>Polysphondylium</taxon>
    </lineage>
</organism>
<comment type="caution">
    <text evidence="1">The sequence shown here is derived from an EMBL/GenBank/DDBJ whole genome shotgun (WGS) entry which is preliminary data.</text>
</comment>
<evidence type="ECO:0008006" key="3">
    <source>
        <dbReference type="Google" id="ProtNLM"/>
    </source>
</evidence>
<gene>
    <name evidence="1" type="ORF">CYY_010163</name>
</gene>
<sequence length="137" mass="15288">MGSLLIEAIPASMGTNNNTSHPIKNVLFSLNINETKTDICLSSFSNMIFITISQNQKFNTWIKASQADGVILDEPCFNIDTLLGNNNEKLYTIYARQLIENISASSKKQLLLSISVTDKSKETFRAILSAIDQNKIW</sequence>
<keyword evidence="2" id="KW-1185">Reference proteome</keyword>
<dbReference type="AlphaFoldDB" id="A0A8J4PL18"/>
<dbReference type="EMBL" id="AJWJ01000953">
    <property type="protein sequence ID" value="KAF2068509.1"/>
    <property type="molecule type" value="Genomic_DNA"/>
</dbReference>
<dbReference type="InterPro" id="IPR018788">
    <property type="entry name" value="Proteasome_assmbl_chp_3"/>
</dbReference>
<protein>
    <recommendedName>
        <fullName evidence="3">Proteasome assembly chaperone 3</fullName>
    </recommendedName>
</protein>
<accession>A0A8J4PL18</accession>
<dbReference type="PANTHER" id="PTHR31051:SF1">
    <property type="entry name" value="PROTEASOME ASSEMBLY CHAPERONE 3"/>
    <property type="match status" value="1"/>
</dbReference>
<name>A0A8J4PL18_9MYCE</name>
<evidence type="ECO:0000313" key="2">
    <source>
        <dbReference type="Proteomes" id="UP000695562"/>
    </source>
</evidence>
<dbReference type="InterPro" id="IPR053720">
    <property type="entry name" value="Psm_Assembly_Chaperone"/>
</dbReference>
<reference evidence="1" key="1">
    <citation type="submission" date="2020-01" db="EMBL/GenBank/DDBJ databases">
        <title>Development of genomics and gene disruption for Polysphondylium violaceum indicates a role for the polyketide synthase stlB in stalk morphogenesis.</title>
        <authorList>
            <person name="Narita B."/>
            <person name="Kawabe Y."/>
            <person name="Kin K."/>
            <person name="Saito T."/>
            <person name="Gibbs R."/>
            <person name="Kuspa A."/>
            <person name="Muzny D."/>
            <person name="Queller D."/>
            <person name="Richards S."/>
            <person name="Strassman J."/>
            <person name="Sucgang R."/>
            <person name="Worley K."/>
            <person name="Schaap P."/>
        </authorList>
    </citation>
    <scope>NUCLEOTIDE SEQUENCE</scope>
    <source>
        <strain evidence="1">QSvi11</strain>
    </source>
</reference>